<evidence type="ECO:0000313" key="2">
    <source>
        <dbReference type="Proteomes" id="UP001247754"/>
    </source>
</evidence>
<accession>A0ABU1FEK8</accession>
<dbReference type="EMBL" id="JAVKPH010000063">
    <property type="protein sequence ID" value="MDR5655336.1"/>
    <property type="molecule type" value="Genomic_DNA"/>
</dbReference>
<evidence type="ECO:0000313" key="1">
    <source>
        <dbReference type="EMBL" id="MDR5655336.1"/>
    </source>
</evidence>
<sequence length="216" mass="23526">MIPHKTAEEWSVGTNSFLAGTRPGLTVQNCPPQPPTDYCFFWGSDSLSGPETIATFGTFFDPDMWILWRHKIGDVSINRTYKGETLGGSNLGFGEYPDLLGTKESPGPFRPAAFSLDSVAIGNATRVIVYSGKNFTGKIIADLHGPQVLVNGYTSRRISKEFEDSIFNDDWSYAGPLFDQFPPSTRRYIGEVGGPDPGSGAPLFDWANGSAKVICD</sequence>
<protein>
    <submittedName>
        <fullName evidence="1">Uncharacterized protein</fullName>
    </submittedName>
</protein>
<organism evidence="1 2">
    <name type="scientific">Ruixingdingia sedimenti</name>
    <dbReference type="NCBI Taxonomy" id="3073604"/>
    <lineage>
        <taxon>Bacteria</taxon>
        <taxon>Pseudomonadati</taxon>
        <taxon>Pseudomonadota</taxon>
        <taxon>Alphaproteobacteria</taxon>
        <taxon>Rhodobacterales</taxon>
        <taxon>Paracoccaceae</taxon>
        <taxon>Ruixingdingia</taxon>
    </lineage>
</organism>
<dbReference type="Proteomes" id="UP001247754">
    <property type="component" value="Unassembled WGS sequence"/>
</dbReference>
<dbReference type="RefSeq" id="WP_310459437.1">
    <property type="nucleotide sequence ID" value="NZ_JAVKPH010000063.1"/>
</dbReference>
<name>A0ABU1FEK8_9RHOB</name>
<reference evidence="1 2" key="1">
    <citation type="submission" date="2023-09" db="EMBL/GenBank/DDBJ databases">
        <title>Xinfangfangia sedmenti sp. nov., isolated the sedment.</title>
        <authorList>
            <person name="Xu L."/>
        </authorList>
    </citation>
    <scope>NUCLEOTIDE SEQUENCE [LARGE SCALE GENOMIC DNA]</scope>
    <source>
        <strain evidence="1 2">LG-4</strain>
    </source>
</reference>
<proteinExistence type="predicted"/>
<comment type="caution">
    <text evidence="1">The sequence shown here is derived from an EMBL/GenBank/DDBJ whole genome shotgun (WGS) entry which is preliminary data.</text>
</comment>
<gene>
    <name evidence="1" type="ORF">RGD00_22265</name>
</gene>
<keyword evidence="2" id="KW-1185">Reference proteome</keyword>